<sequence length="80" mass="8597">MWNHGPTGAIGQQETVKQSSSTVLADFERPYSGGKGIDVNRPNTATAVTPKISVVKTGAPYFWYEESVLQAISAEIIKNG</sequence>
<dbReference type="EMBL" id="BGOW01000003">
    <property type="protein sequence ID" value="GBL44934.1"/>
    <property type="molecule type" value="Genomic_DNA"/>
</dbReference>
<keyword evidence="3" id="KW-1185">Reference proteome</keyword>
<protein>
    <submittedName>
        <fullName evidence="2">Uncharacterized protein</fullName>
    </submittedName>
</protein>
<name>A0A401JBI9_9PROT</name>
<reference evidence="2 3" key="1">
    <citation type="journal article" date="2019" name="Front. Microbiol.">
        <title>Genomes of Neutrophilic Sulfur-Oxidizing Chemolithoautotrophs Representing 9 Proteobacterial Species From 8 Genera.</title>
        <authorList>
            <person name="Watanabe T."/>
            <person name="Kojima H."/>
            <person name="Umezawa K."/>
            <person name="Hori C."/>
            <person name="Takasuka T.E."/>
            <person name="Kato Y."/>
            <person name="Fukui M."/>
        </authorList>
    </citation>
    <scope>NUCLEOTIDE SEQUENCE [LARGE SCALE GENOMIC DNA]</scope>
    <source>
        <strain evidence="2 3">TTN</strain>
    </source>
</reference>
<feature type="region of interest" description="Disordered" evidence="1">
    <location>
        <begin position="1"/>
        <end position="23"/>
    </location>
</feature>
<dbReference type="Proteomes" id="UP000286806">
    <property type="component" value="Unassembled WGS sequence"/>
</dbReference>
<evidence type="ECO:0000256" key="1">
    <source>
        <dbReference type="SAM" id="MobiDB-lite"/>
    </source>
</evidence>
<gene>
    <name evidence="2" type="ORF">SFMTTN_0735</name>
</gene>
<comment type="caution">
    <text evidence="2">The sequence shown here is derived from an EMBL/GenBank/DDBJ whole genome shotgun (WGS) entry which is preliminary data.</text>
</comment>
<dbReference type="AlphaFoldDB" id="A0A401JBI9"/>
<proteinExistence type="predicted"/>
<organism evidence="2 3">
    <name type="scientific">Sulfuriferula multivorans</name>
    <dbReference type="NCBI Taxonomy" id="1559896"/>
    <lineage>
        <taxon>Bacteria</taxon>
        <taxon>Pseudomonadati</taxon>
        <taxon>Pseudomonadota</taxon>
        <taxon>Betaproteobacteria</taxon>
        <taxon>Nitrosomonadales</taxon>
        <taxon>Sulfuricellaceae</taxon>
        <taxon>Sulfuriferula</taxon>
    </lineage>
</organism>
<feature type="compositionally biased region" description="Polar residues" evidence="1">
    <location>
        <begin position="10"/>
        <end position="23"/>
    </location>
</feature>
<evidence type="ECO:0000313" key="3">
    <source>
        <dbReference type="Proteomes" id="UP000286806"/>
    </source>
</evidence>
<evidence type="ECO:0000313" key="2">
    <source>
        <dbReference type="EMBL" id="GBL44934.1"/>
    </source>
</evidence>
<accession>A0A401JBI9</accession>